<feature type="region of interest" description="Disordered" evidence="8">
    <location>
        <begin position="98"/>
        <end position="118"/>
    </location>
</feature>
<keyword evidence="2" id="KW-0813">Transport</keyword>
<dbReference type="PANTHER" id="PTHR33281:SF19">
    <property type="entry name" value="VOLTAGE-DEPENDENT ANION CHANNEL-FORMING PROTEIN YNEE"/>
    <property type="match status" value="1"/>
</dbReference>
<dbReference type="Pfam" id="PF25539">
    <property type="entry name" value="Bestrophin_2"/>
    <property type="match status" value="1"/>
</dbReference>
<gene>
    <name evidence="9" type="ORF">AAND1436_LOCUS3834</name>
</gene>
<keyword evidence="3" id="KW-1003">Cell membrane</keyword>
<dbReference type="GO" id="GO:0005254">
    <property type="term" value="F:chloride channel activity"/>
    <property type="evidence" value="ECO:0007669"/>
    <property type="project" value="InterPro"/>
</dbReference>
<evidence type="ECO:0000256" key="2">
    <source>
        <dbReference type="ARBA" id="ARBA00022448"/>
    </source>
</evidence>
<dbReference type="GO" id="GO:0005886">
    <property type="term" value="C:plasma membrane"/>
    <property type="evidence" value="ECO:0007669"/>
    <property type="project" value="UniProtKB-SubCell"/>
</dbReference>
<evidence type="ECO:0000256" key="1">
    <source>
        <dbReference type="ARBA" id="ARBA00004651"/>
    </source>
</evidence>
<evidence type="ECO:0000256" key="8">
    <source>
        <dbReference type="SAM" id="MobiDB-lite"/>
    </source>
</evidence>
<evidence type="ECO:0000256" key="3">
    <source>
        <dbReference type="ARBA" id="ARBA00022475"/>
    </source>
</evidence>
<sequence>MQPDFNGCAKIATLPFPRAYIQMDRLIRFAYIFSLPILLGSKVGWESVPMVSILSFGFYGLDAVATQLQDPFVSMFGDVALDGKFEEAVCSDIDSLLEKPGNAYTPEDNTEDSPSSAP</sequence>
<dbReference type="InterPro" id="IPR044669">
    <property type="entry name" value="YneE/VCCN1/2-like"/>
</dbReference>
<name>A0A7S2AI84_9DINO</name>
<evidence type="ECO:0000256" key="7">
    <source>
        <dbReference type="ARBA" id="ARBA00023136"/>
    </source>
</evidence>
<proteinExistence type="predicted"/>
<keyword evidence="6" id="KW-0406">Ion transport</keyword>
<protein>
    <recommendedName>
        <fullName evidence="10">Bestrophin homolog</fullName>
    </recommendedName>
</protein>
<keyword evidence="5" id="KW-1133">Transmembrane helix</keyword>
<comment type="subcellular location">
    <subcellularLocation>
        <location evidence="1">Cell membrane</location>
        <topology evidence="1">Multi-pass membrane protein</topology>
    </subcellularLocation>
</comment>
<evidence type="ECO:0008006" key="10">
    <source>
        <dbReference type="Google" id="ProtNLM"/>
    </source>
</evidence>
<evidence type="ECO:0000256" key="4">
    <source>
        <dbReference type="ARBA" id="ARBA00022692"/>
    </source>
</evidence>
<evidence type="ECO:0000313" key="9">
    <source>
        <dbReference type="EMBL" id="CAD9368554.1"/>
    </source>
</evidence>
<dbReference type="AlphaFoldDB" id="A0A7S2AI84"/>
<dbReference type="PANTHER" id="PTHR33281">
    <property type="entry name" value="UPF0187 PROTEIN YNEE"/>
    <property type="match status" value="1"/>
</dbReference>
<reference evidence="9" key="1">
    <citation type="submission" date="2021-01" db="EMBL/GenBank/DDBJ databases">
        <authorList>
            <person name="Corre E."/>
            <person name="Pelletier E."/>
            <person name="Niang G."/>
            <person name="Scheremetjew M."/>
            <person name="Finn R."/>
            <person name="Kale V."/>
            <person name="Holt S."/>
            <person name="Cochrane G."/>
            <person name="Meng A."/>
            <person name="Brown T."/>
            <person name="Cohen L."/>
        </authorList>
    </citation>
    <scope>NUCLEOTIDE SEQUENCE</scope>
    <source>
        <strain evidence="9">CCMP2222</strain>
    </source>
</reference>
<dbReference type="EMBL" id="HBGQ01007735">
    <property type="protein sequence ID" value="CAD9368554.1"/>
    <property type="molecule type" value="Transcribed_RNA"/>
</dbReference>
<accession>A0A7S2AI84</accession>
<evidence type="ECO:0000256" key="6">
    <source>
        <dbReference type="ARBA" id="ARBA00023065"/>
    </source>
</evidence>
<evidence type="ECO:0000256" key="5">
    <source>
        <dbReference type="ARBA" id="ARBA00022989"/>
    </source>
</evidence>
<keyword evidence="4" id="KW-0812">Transmembrane</keyword>
<keyword evidence="7" id="KW-0472">Membrane</keyword>
<organism evidence="9">
    <name type="scientific">Alexandrium andersonii</name>
    <dbReference type="NCBI Taxonomy" id="327968"/>
    <lineage>
        <taxon>Eukaryota</taxon>
        <taxon>Sar</taxon>
        <taxon>Alveolata</taxon>
        <taxon>Dinophyceae</taxon>
        <taxon>Gonyaulacales</taxon>
        <taxon>Pyrocystaceae</taxon>
        <taxon>Alexandrium</taxon>
    </lineage>
</organism>